<comment type="similarity">
    <text evidence="1">Belongs to the metallo-dependent hydrolases superfamily. TatD-type hydrolase family.</text>
</comment>
<dbReference type="PIRSF" id="PIRSF005902">
    <property type="entry name" value="DNase_TatD"/>
    <property type="match status" value="1"/>
</dbReference>
<evidence type="ECO:0000256" key="3">
    <source>
        <dbReference type="ARBA" id="ARBA00022801"/>
    </source>
</evidence>
<dbReference type="AlphaFoldDB" id="A0A1A6DTR7"/>
<dbReference type="RefSeq" id="WP_068608527.1">
    <property type="nucleotide sequence ID" value="NZ_LZDH01000056.1"/>
</dbReference>
<evidence type="ECO:0000313" key="5">
    <source>
        <dbReference type="EMBL" id="OBS30258.1"/>
    </source>
</evidence>
<dbReference type="STRING" id="1101373.A9O67_04210"/>
<dbReference type="OrthoDB" id="9810005at2"/>
<reference evidence="5 6" key="1">
    <citation type="submission" date="2016-06" db="EMBL/GenBank/DDBJ databases">
        <title>Genome sequence of Tepidimonas fonticaldi PL17.</title>
        <authorList>
            <person name="Pinnaka A.K."/>
        </authorList>
    </citation>
    <scope>NUCLEOTIDE SEQUENCE [LARGE SCALE GENOMIC DNA]</scope>
    <source>
        <strain evidence="5 6">PL17</strain>
    </source>
</reference>
<dbReference type="GO" id="GO:0046872">
    <property type="term" value="F:metal ion binding"/>
    <property type="evidence" value="ECO:0007669"/>
    <property type="project" value="UniProtKB-KW"/>
</dbReference>
<keyword evidence="3" id="KW-0378">Hydrolase</keyword>
<dbReference type="Proteomes" id="UP000091969">
    <property type="component" value="Unassembled WGS sequence"/>
</dbReference>
<proteinExistence type="inferred from homology"/>
<dbReference type="InterPro" id="IPR001130">
    <property type="entry name" value="TatD-like"/>
</dbReference>
<sequence length="300" mass="31533">MWIDTHCHLDAPEFGPDALAERARARAAAVACCVLPAVQARDFAAVRALAHQTGDAYALGIHPLYVPQASDDDLYRLEQALADARDDPRLVAVGEIGLDFFVPELCTEAMRARQQHFYRAQLGLAQRFGLPVILHVRRSADALLAGLRAQAASGRPVSGGIAHAFSGSLQQAQAFVALGWRLGFGGAVTFDTARRLRELAATLPLQALVLETDAPDIPPQWLYVTAAERAAGRPQGRNSPAELPRIGAEIARLRGLAPAALAAATWANACAALPRLRALLGPAPDTDAAVAEAAAAGGAA</sequence>
<feature type="binding site" evidence="4">
    <location>
        <position position="95"/>
    </location>
    <ligand>
        <name>a divalent metal cation</name>
        <dbReference type="ChEBI" id="CHEBI:60240"/>
        <label>1</label>
    </ligand>
</feature>
<evidence type="ECO:0000256" key="4">
    <source>
        <dbReference type="PIRSR" id="PIRSR005902-1"/>
    </source>
</evidence>
<dbReference type="GO" id="GO:0005829">
    <property type="term" value="C:cytosol"/>
    <property type="evidence" value="ECO:0007669"/>
    <property type="project" value="TreeGrafter"/>
</dbReference>
<feature type="binding site" evidence="4">
    <location>
        <position position="135"/>
    </location>
    <ligand>
        <name>a divalent metal cation</name>
        <dbReference type="ChEBI" id="CHEBI:60240"/>
        <label>2</label>
    </ligand>
</feature>
<gene>
    <name evidence="5" type="ORF">A9O67_04210</name>
</gene>
<feature type="binding site" evidence="4">
    <location>
        <position position="8"/>
    </location>
    <ligand>
        <name>a divalent metal cation</name>
        <dbReference type="ChEBI" id="CHEBI:60240"/>
        <label>1</label>
    </ligand>
</feature>
<name>A0A1A6DTR7_9BURK</name>
<protein>
    <submittedName>
        <fullName evidence="5">DNAase</fullName>
    </submittedName>
</protein>
<accession>A0A1A6DTR7</accession>
<evidence type="ECO:0000256" key="1">
    <source>
        <dbReference type="ARBA" id="ARBA00009275"/>
    </source>
</evidence>
<dbReference type="FunFam" id="3.20.20.140:FF:000005">
    <property type="entry name" value="TatD family hydrolase"/>
    <property type="match status" value="1"/>
</dbReference>
<dbReference type="Pfam" id="PF01026">
    <property type="entry name" value="TatD_DNase"/>
    <property type="match status" value="1"/>
</dbReference>
<keyword evidence="2 4" id="KW-0479">Metal-binding</keyword>
<organism evidence="5 6">
    <name type="scientific">Tepidimonas fonticaldi</name>
    <dbReference type="NCBI Taxonomy" id="1101373"/>
    <lineage>
        <taxon>Bacteria</taxon>
        <taxon>Pseudomonadati</taxon>
        <taxon>Pseudomonadota</taxon>
        <taxon>Betaproteobacteria</taxon>
        <taxon>Burkholderiales</taxon>
        <taxon>Tepidimonas</taxon>
    </lineage>
</organism>
<evidence type="ECO:0000256" key="2">
    <source>
        <dbReference type="ARBA" id="ARBA00022723"/>
    </source>
</evidence>
<dbReference type="PROSITE" id="PS01091">
    <property type="entry name" value="TATD_3"/>
    <property type="match status" value="1"/>
</dbReference>
<feature type="binding site" evidence="4">
    <location>
        <position position="163"/>
    </location>
    <ligand>
        <name>a divalent metal cation</name>
        <dbReference type="ChEBI" id="CHEBI:60240"/>
        <label>2</label>
    </ligand>
</feature>
<dbReference type="GO" id="GO:0016788">
    <property type="term" value="F:hydrolase activity, acting on ester bonds"/>
    <property type="evidence" value="ECO:0007669"/>
    <property type="project" value="InterPro"/>
</dbReference>
<dbReference type="Gene3D" id="3.20.20.140">
    <property type="entry name" value="Metal-dependent hydrolases"/>
    <property type="match status" value="1"/>
</dbReference>
<dbReference type="PANTHER" id="PTHR46124:SF3">
    <property type="entry name" value="HYDROLASE"/>
    <property type="match status" value="1"/>
</dbReference>
<feature type="binding site" evidence="4">
    <location>
        <position position="213"/>
    </location>
    <ligand>
        <name>a divalent metal cation</name>
        <dbReference type="ChEBI" id="CHEBI:60240"/>
        <label>1</label>
    </ligand>
</feature>
<evidence type="ECO:0000313" key="6">
    <source>
        <dbReference type="Proteomes" id="UP000091969"/>
    </source>
</evidence>
<dbReference type="InterPro" id="IPR032466">
    <property type="entry name" value="Metal_Hydrolase"/>
</dbReference>
<keyword evidence="6" id="KW-1185">Reference proteome</keyword>
<dbReference type="EMBL" id="LZDH01000056">
    <property type="protein sequence ID" value="OBS30258.1"/>
    <property type="molecule type" value="Genomic_DNA"/>
</dbReference>
<dbReference type="SUPFAM" id="SSF51556">
    <property type="entry name" value="Metallo-dependent hydrolases"/>
    <property type="match status" value="1"/>
</dbReference>
<dbReference type="CDD" id="cd01310">
    <property type="entry name" value="TatD_DNAse"/>
    <property type="match status" value="1"/>
</dbReference>
<feature type="binding site" evidence="4">
    <location>
        <position position="6"/>
    </location>
    <ligand>
        <name>a divalent metal cation</name>
        <dbReference type="ChEBI" id="CHEBI:60240"/>
        <label>1</label>
    </ligand>
</feature>
<dbReference type="PANTHER" id="PTHR46124">
    <property type="entry name" value="D-AMINOACYL-TRNA DEACYLASE"/>
    <property type="match status" value="1"/>
</dbReference>
<comment type="caution">
    <text evidence="5">The sequence shown here is derived from an EMBL/GenBank/DDBJ whole genome shotgun (WGS) entry which is preliminary data.</text>
</comment>
<dbReference type="InterPro" id="IPR018228">
    <property type="entry name" value="DNase_TatD-rel_CS"/>
</dbReference>